<gene>
    <name evidence="7" type="ORF">DSCOOX_14970</name>
</gene>
<evidence type="ECO:0000256" key="1">
    <source>
        <dbReference type="ARBA" id="ARBA00001966"/>
    </source>
</evidence>
<dbReference type="PROSITE" id="PS51918">
    <property type="entry name" value="RADICAL_SAM"/>
    <property type="match status" value="1"/>
</dbReference>
<keyword evidence="4" id="KW-0408">Iron</keyword>
<evidence type="ECO:0000256" key="5">
    <source>
        <dbReference type="ARBA" id="ARBA00023014"/>
    </source>
</evidence>
<evidence type="ECO:0000313" key="7">
    <source>
        <dbReference type="EMBL" id="BBO88317.1"/>
    </source>
</evidence>
<dbReference type="InterPro" id="IPR013785">
    <property type="entry name" value="Aldolase_TIM"/>
</dbReference>
<dbReference type="CDD" id="cd01335">
    <property type="entry name" value="Radical_SAM"/>
    <property type="match status" value="1"/>
</dbReference>
<dbReference type="GO" id="GO:0046872">
    <property type="term" value="F:metal ion binding"/>
    <property type="evidence" value="ECO:0007669"/>
    <property type="project" value="UniProtKB-KW"/>
</dbReference>
<dbReference type="GO" id="GO:0051536">
    <property type="term" value="F:iron-sulfur cluster binding"/>
    <property type="evidence" value="ECO:0007669"/>
    <property type="project" value="UniProtKB-KW"/>
</dbReference>
<evidence type="ECO:0000256" key="4">
    <source>
        <dbReference type="ARBA" id="ARBA00023004"/>
    </source>
</evidence>
<accession>A0A5K8A724</accession>
<dbReference type="InterPro" id="IPR050377">
    <property type="entry name" value="Radical_SAM_PqqE_MftC-like"/>
</dbReference>
<dbReference type="InterPro" id="IPR058240">
    <property type="entry name" value="rSAM_sf"/>
</dbReference>
<keyword evidence="8" id="KW-1185">Reference proteome</keyword>
<dbReference type="PANTHER" id="PTHR11228:SF7">
    <property type="entry name" value="PQQA PEPTIDE CYCLASE"/>
    <property type="match status" value="1"/>
</dbReference>
<evidence type="ECO:0000259" key="6">
    <source>
        <dbReference type="PROSITE" id="PS51918"/>
    </source>
</evidence>
<protein>
    <recommendedName>
        <fullName evidence="6">Radical SAM core domain-containing protein</fullName>
    </recommendedName>
</protein>
<proteinExistence type="predicted"/>
<dbReference type="InterPro" id="IPR007197">
    <property type="entry name" value="rSAM"/>
</dbReference>
<dbReference type="Proteomes" id="UP000422108">
    <property type="component" value="Chromosome"/>
</dbReference>
<feature type="domain" description="Radical SAM core" evidence="6">
    <location>
        <begin position="9"/>
        <end position="246"/>
    </location>
</feature>
<keyword evidence="2" id="KW-0949">S-adenosyl-L-methionine</keyword>
<evidence type="ECO:0000313" key="8">
    <source>
        <dbReference type="Proteomes" id="UP000422108"/>
    </source>
</evidence>
<dbReference type="SUPFAM" id="SSF102114">
    <property type="entry name" value="Radical SAM enzymes"/>
    <property type="match status" value="1"/>
</dbReference>
<keyword evidence="5" id="KW-0411">Iron-sulfur</keyword>
<dbReference type="EMBL" id="AP021879">
    <property type="protein sequence ID" value="BBO88317.1"/>
    <property type="molecule type" value="Genomic_DNA"/>
</dbReference>
<keyword evidence="3" id="KW-0479">Metal-binding</keyword>
<dbReference type="AlphaFoldDB" id="A0A5K8A724"/>
<dbReference type="Gene3D" id="3.20.20.70">
    <property type="entry name" value="Aldolase class I"/>
    <property type="match status" value="1"/>
</dbReference>
<evidence type="ECO:0000256" key="2">
    <source>
        <dbReference type="ARBA" id="ARBA00022691"/>
    </source>
</evidence>
<comment type="cofactor">
    <cofactor evidence="1">
        <name>[4Fe-4S] cluster</name>
        <dbReference type="ChEBI" id="CHEBI:49883"/>
    </cofactor>
</comment>
<name>A0A5K8A724_9BACT</name>
<dbReference type="PANTHER" id="PTHR11228">
    <property type="entry name" value="RADICAL SAM DOMAIN PROTEIN"/>
    <property type="match status" value="1"/>
</dbReference>
<dbReference type="Pfam" id="PF04055">
    <property type="entry name" value="Radical_SAM"/>
    <property type="match status" value="1"/>
</dbReference>
<evidence type="ECO:0000256" key="3">
    <source>
        <dbReference type="ARBA" id="ARBA00022723"/>
    </source>
</evidence>
<sequence length="401" mass="44395">MPDTDYYFHEPGTLGLGAVLDVGLRCTHSCRFCYYSFYTSPEDQFLALRKGSFRPISECLEILSHIAANGLKHVDVTGGEPTLHPGIVEIARHASKLGLGLRIITLGQFLMQKRAGDEILLQQLLDAGVADFLFSVHAVDEANFKGFTGGSLEKLSTAMSYLKGIGFQYGVNTVVFRDNLDMLPEIAKISVSMGAYIHNFILFNAYHRWSEVPQIVEMQPIYQEVSGPLQEAVNILESRGLAINIRYAPLCVVRGLERHVVGVTGVCFDPYEWRNRACNYDRDPSFCAEPIALSTEGVLVAHSMQEKNGVTPGGTPFFAMRGDDFKIFPEICRSCAAHHVCDGIDPRYADRHGLTAFSPYYSLETTGVLTGARVSYLPPFFVKMGPMADMRSAVMGTLPRR</sequence>
<organism evidence="7 8">
    <name type="scientific">Desulfosarcina ovata subsp. ovata</name>
    <dbReference type="NCBI Taxonomy" id="2752305"/>
    <lineage>
        <taxon>Bacteria</taxon>
        <taxon>Pseudomonadati</taxon>
        <taxon>Thermodesulfobacteriota</taxon>
        <taxon>Desulfobacteria</taxon>
        <taxon>Desulfobacterales</taxon>
        <taxon>Desulfosarcinaceae</taxon>
        <taxon>Desulfosarcina</taxon>
    </lineage>
</organism>
<reference evidence="7 8" key="1">
    <citation type="submission" date="2019-11" db="EMBL/GenBank/DDBJ databases">
        <title>Comparative genomics of hydrocarbon-degrading Desulfosarcina strains.</title>
        <authorList>
            <person name="Watanabe M."/>
            <person name="Kojima H."/>
            <person name="Fukui M."/>
        </authorList>
    </citation>
    <scope>NUCLEOTIDE SEQUENCE [LARGE SCALE GENOMIC DNA]</scope>
    <source>
        <strain evidence="8">oXyS1</strain>
    </source>
</reference>
<dbReference type="SFLD" id="SFLDG01067">
    <property type="entry name" value="SPASM/twitch_domain_containing"/>
    <property type="match status" value="1"/>
</dbReference>
<dbReference type="GO" id="GO:0003824">
    <property type="term" value="F:catalytic activity"/>
    <property type="evidence" value="ECO:0007669"/>
    <property type="project" value="InterPro"/>
</dbReference>
<dbReference type="SFLD" id="SFLDS00029">
    <property type="entry name" value="Radical_SAM"/>
    <property type="match status" value="1"/>
</dbReference>